<keyword evidence="2" id="KW-1185">Reference proteome</keyword>
<dbReference type="Pfam" id="PF03237">
    <property type="entry name" value="Terminase_6N"/>
    <property type="match status" value="1"/>
</dbReference>
<name>A0A380MZE4_9GAMM</name>
<dbReference type="RefSeq" id="WP_115218719.1">
    <property type="nucleotide sequence ID" value="NZ_UHIA01000004.1"/>
</dbReference>
<dbReference type="AlphaFoldDB" id="A0A380MZE4"/>
<dbReference type="Proteomes" id="UP000254575">
    <property type="component" value="Unassembled WGS sequence"/>
</dbReference>
<protein>
    <submittedName>
        <fullName evidence="1">Mu-like prophage FluMu protein gp28</fullName>
    </submittedName>
</protein>
<dbReference type="Gene3D" id="3.40.50.300">
    <property type="entry name" value="P-loop containing nucleotide triphosphate hydrolases"/>
    <property type="match status" value="1"/>
</dbReference>
<organism evidence="1 2">
    <name type="scientific">Suttonella indologenes</name>
    <dbReference type="NCBI Taxonomy" id="13276"/>
    <lineage>
        <taxon>Bacteria</taxon>
        <taxon>Pseudomonadati</taxon>
        <taxon>Pseudomonadota</taxon>
        <taxon>Gammaproteobacteria</taxon>
        <taxon>Cardiobacteriales</taxon>
        <taxon>Cardiobacteriaceae</taxon>
        <taxon>Suttonella</taxon>
    </lineage>
</organism>
<dbReference type="OrthoDB" id="5827905at2"/>
<dbReference type="EMBL" id="UHIA01000004">
    <property type="protein sequence ID" value="SUO97648.1"/>
    <property type="molecule type" value="Genomic_DNA"/>
</dbReference>
<sequence>MAGVLLPYQMDWINDPAQVRVYEKSRRIGISWSTAAEAALIAAAASGMDVWYIGYNKDMAEEFIRDSADWIKHYQLVADAVAEEVIKDGDKDILTFVIRCASGHRITALSSRPSNLRGKQGYVIIDEAAFHEQLDELIKAAIALLMWGGKVAIISTHDGVDNPFNQLCNDIRAGKKPYALHRTTFDEACAQGLYRRICQVRGLEWSVKAERDWAQALYDQYGQAADEELRVIPSNSSGTVLSRALLERRGDEVDIVRLEKSDDWKEVAESVRQAEIDIWCAINLLPLTQNLDESREHVLGMDFARSGDLSVITPLVIEQNMQRRLPFAVELRNIPHAQQRQILFYLLDRLPRFSAAWLDATGNGEYLAEAAYDRYGKRINPVKLSNAWYSEHMPPFIAALEDDALRIAKDSEMIDDLRALERIDGIIKLGKKRTGKDKDRHGDSAIALCLAYAASRADNVLPVEVAIEDSEDRFLDMVAYREY</sequence>
<proteinExistence type="predicted"/>
<evidence type="ECO:0000313" key="2">
    <source>
        <dbReference type="Proteomes" id="UP000254575"/>
    </source>
</evidence>
<dbReference type="PIRSF" id="PIRSF007056">
    <property type="entry name" value="UCP007056"/>
    <property type="match status" value="1"/>
</dbReference>
<dbReference type="InterPro" id="IPR027417">
    <property type="entry name" value="P-loop_NTPase"/>
</dbReference>
<dbReference type="InterPro" id="IPR012036">
    <property type="entry name" value="Phage_Mu_Gp28"/>
</dbReference>
<accession>A0A380MZE4</accession>
<reference evidence="1 2" key="1">
    <citation type="submission" date="2018-06" db="EMBL/GenBank/DDBJ databases">
        <authorList>
            <consortium name="Pathogen Informatics"/>
            <person name="Doyle S."/>
        </authorList>
    </citation>
    <scope>NUCLEOTIDE SEQUENCE [LARGE SCALE GENOMIC DNA]</scope>
    <source>
        <strain evidence="1 2">NCTC10717</strain>
    </source>
</reference>
<dbReference type="Gene3D" id="3.30.420.240">
    <property type="match status" value="1"/>
</dbReference>
<evidence type="ECO:0000313" key="1">
    <source>
        <dbReference type="EMBL" id="SUO97648.1"/>
    </source>
</evidence>
<gene>
    <name evidence="1" type="ORF">NCTC10717_01552</name>
</gene>